<dbReference type="RefSeq" id="WP_349586966.1">
    <property type="nucleotide sequence ID" value="NZ_JBEFLD010000004.1"/>
</dbReference>
<dbReference type="Proteomes" id="UP001433638">
    <property type="component" value="Unassembled WGS sequence"/>
</dbReference>
<accession>A0ABV1M3U4</accession>
<dbReference type="PANTHER" id="PTHR46230:SF7">
    <property type="entry name" value="BOLA-LIKE PROTEIN 1"/>
    <property type="match status" value="1"/>
</dbReference>
<comment type="similarity">
    <text evidence="1">Belongs to the BolA/IbaG family.</text>
</comment>
<organism evidence="2 3">
    <name type="scientific">Vogesella oryzagri</name>
    <dbReference type="NCBI Taxonomy" id="3160864"/>
    <lineage>
        <taxon>Bacteria</taxon>
        <taxon>Pseudomonadati</taxon>
        <taxon>Pseudomonadota</taxon>
        <taxon>Betaproteobacteria</taxon>
        <taxon>Neisseriales</taxon>
        <taxon>Chromobacteriaceae</taxon>
        <taxon>Vogesella</taxon>
    </lineage>
</organism>
<gene>
    <name evidence="2" type="ORF">ABNW52_09760</name>
</gene>
<evidence type="ECO:0000256" key="1">
    <source>
        <dbReference type="RuleBase" id="RU003860"/>
    </source>
</evidence>
<keyword evidence="3" id="KW-1185">Reference proteome</keyword>
<dbReference type="Gene3D" id="3.30.300.90">
    <property type="entry name" value="BolA-like"/>
    <property type="match status" value="1"/>
</dbReference>
<evidence type="ECO:0000313" key="2">
    <source>
        <dbReference type="EMBL" id="MEQ6290902.1"/>
    </source>
</evidence>
<dbReference type="InterPro" id="IPR002634">
    <property type="entry name" value="BolA"/>
</dbReference>
<dbReference type="InterPro" id="IPR036065">
    <property type="entry name" value="BolA-like_sf"/>
</dbReference>
<dbReference type="Pfam" id="PF01722">
    <property type="entry name" value="BolA"/>
    <property type="match status" value="1"/>
</dbReference>
<reference evidence="2" key="1">
    <citation type="submission" date="2024-06" db="EMBL/GenBank/DDBJ databases">
        <title>Genome sequence of Vogesella sp. MAHUQ-64.</title>
        <authorList>
            <person name="Huq M.A."/>
        </authorList>
    </citation>
    <scope>NUCLEOTIDE SEQUENCE</scope>
    <source>
        <strain evidence="2">MAHUQ-64</strain>
    </source>
</reference>
<dbReference type="SUPFAM" id="SSF82657">
    <property type="entry name" value="BolA-like"/>
    <property type="match status" value="1"/>
</dbReference>
<protein>
    <submittedName>
        <fullName evidence="2">BolA family protein</fullName>
    </submittedName>
</protein>
<name>A0ABV1M3U4_9NEIS</name>
<proteinExistence type="inferred from homology"/>
<evidence type="ECO:0000313" key="3">
    <source>
        <dbReference type="Proteomes" id="UP001433638"/>
    </source>
</evidence>
<comment type="caution">
    <text evidence="2">The sequence shown here is derived from an EMBL/GenBank/DDBJ whole genome shotgun (WGS) entry which is preliminary data.</text>
</comment>
<sequence length="87" mass="9518">MSDIATLLQQRLQSLYPEHLQVTDDSAAHAGHAGAKSGGHFDIVIVATAFAGKNRLQRQRMVYDAVGDLMHHGIHALSMRTLTPEEI</sequence>
<dbReference type="EMBL" id="JBEFLD010000004">
    <property type="protein sequence ID" value="MEQ6290902.1"/>
    <property type="molecule type" value="Genomic_DNA"/>
</dbReference>
<dbReference type="PIRSF" id="PIRSF003113">
    <property type="entry name" value="BolA"/>
    <property type="match status" value="1"/>
</dbReference>
<dbReference type="PANTHER" id="PTHR46230">
    <property type="match status" value="1"/>
</dbReference>